<dbReference type="AlphaFoldDB" id="A0A0D1MER3"/>
<dbReference type="PATRIC" id="fig|1549858.7.peg.2881"/>
<evidence type="ECO:0000256" key="1">
    <source>
        <dbReference type="SAM" id="MobiDB-lite"/>
    </source>
</evidence>
<dbReference type="EMBL" id="JXTP01000022">
    <property type="protein sequence ID" value="KIU28977.1"/>
    <property type="molecule type" value="Genomic_DNA"/>
</dbReference>
<comment type="caution">
    <text evidence="2">The sequence shown here is derived from an EMBL/GenBank/DDBJ whole genome shotgun (WGS) entry which is preliminary data.</text>
</comment>
<sequence>MNWAKNKPTDIQAARALRVVAIDGAQGVILPAGVLALASGQMEEWRSRTGFAAISPDPGTGMAAGIRDAGGHLSSPGNFREFR</sequence>
<name>A0A0D1MER3_9SPHN</name>
<organism evidence="2 3">
    <name type="scientific">Sphingomonas melonis</name>
    <dbReference type="NCBI Taxonomy" id="152682"/>
    <lineage>
        <taxon>Bacteria</taxon>
        <taxon>Pseudomonadati</taxon>
        <taxon>Pseudomonadota</taxon>
        <taxon>Alphaproteobacteria</taxon>
        <taxon>Sphingomonadales</taxon>
        <taxon>Sphingomonadaceae</taxon>
        <taxon>Sphingomonas</taxon>
    </lineage>
</organism>
<reference evidence="2 3" key="1">
    <citation type="submission" date="2015-01" db="EMBL/GenBank/DDBJ databases">
        <title>Genome of Sphingomonas taxi strain 30a.</title>
        <authorList>
            <person name="Eevers N."/>
            <person name="Van Hamme J."/>
            <person name="Bottos E."/>
            <person name="Weyens N."/>
            <person name="Vangronsveld J."/>
        </authorList>
    </citation>
    <scope>NUCLEOTIDE SEQUENCE [LARGE SCALE GENOMIC DNA]</scope>
    <source>
        <strain evidence="2 3">30a</strain>
    </source>
</reference>
<proteinExistence type="predicted"/>
<evidence type="ECO:0000313" key="2">
    <source>
        <dbReference type="EMBL" id="KIU28977.1"/>
    </source>
</evidence>
<evidence type="ECO:0000313" key="3">
    <source>
        <dbReference type="Proteomes" id="UP000033203"/>
    </source>
</evidence>
<accession>A0A0D1MER3</accession>
<gene>
    <name evidence="2" type="ORF">SR41_05685</name>
</gene>
<protein>
    <submittedName>
        <fullName evidence="2">Uncharacterized protein</fullName>
    </submittedName>
</protein>
<dbReference type="Proteomes" id="UP000033203">
    <property type="component" value="Unassembled WGS sequence"/>
</dbReference>
<feature type="region of interest" description="Disordered" evidence="1">
    <location>
        <begin position="62"/>
        <end position="83"/>
    </location>
</feature>